<name>A0A2T6C6Z6_9FLAO</name>
<dbReference type="GO" id="GO:0003676">
    <property type="term" value="F:nucleic acid binding"/>
    <property type="evidence" value="ECO:0007669"/>
    <property type="project" value="InterPro"/>
</dbReference>
<dbReference type="PANTHER" id="PTHR46889:SF5">
    <property type="entry name" value="INTEGRASE PROTEIN"/>
    <property type="match status" value="1"/>
</dbReference>
<feature type="domain" description="Integrase catalytic" evidence="1">
    <location>
        <begin position="116"/>
        <end position="273"/>
    </location>
</feature>
<proteinExistence type="predicted"/>
<accession>A0A2T6C6Z6</accession>
<dbReference type="InterPro" id="IPR050900">
    <property type="entry name" value="Transposase_IS3/IS150/IS904"/>
</dbReference>
<dbReference type="PANTHER" id="PTHR46889">
    <property type="entry name" value="TRANSPOSASE INSF FOR INSERTION SEQUENCE IS3B-RELATED"/>
    <property type="match status" value="1"/>
</dbReference>
<dbReference type="InterPro" id="IPR036397">
    <property type="entry name" value="RNaseH_sf"/>
</dbReference>
<dbReference type="OrthoDB" id="9815231at2"/>
<comment type="caution">
    <text evidence="2">The sequence shown here is derived from an EMBL/GenBank/DDBJ whole genome shotgun (WGS) entry which is preliminary data.</text>
</comment>
<dbReference type="PROSITE" id="PS50994">
    <property type="entry name" value="INTEGRASE"/>
    <property type="match status" value="1"/>
</dbReference>
<dbReference type="Pfam" id="PF00665">
    <property type="entry name" value="rve"/>
    <property type="match status" value="1"/>
</dbReference>
<dbReference type="NCBIfam" id="NF033516">
    <property type="entry name" value="transpos_IS3"/>
    <property type="match status" value="1"/>
</dbReference>
<organism evidence="2 3">
    <name type="scientific">Kordia periserrulae</name>
    <dbReference type="NCBI Taxonomy" id="701523"/>
    <lineage>
        <taxon>Bacteria</taxon>
        <taxon>Pseudomonadati</taxon>
        <taxon>Bacteroidota</taxon>
        <taxon>Flavobacteriia</taxon>
        <taxon>Flavobacteriales</taxon>
        <taxon>Flavobacteriaceae</taxon>
        <taxon>Kordia</taxon>
    </lineage>
</organism>
<dbReference type="RefSeq" id="WP_108113444.1">
    <property type="nucleotide sequence ID" value="NZ_QBKT01000001.1"/>
</dbReference>
<dbReference type="Gene3D" id="3.30.420.10">
    <property type="entry name" value="Ribonuclease H-like superfamily/Ribonuclease H"/>
    <property type="match status" value="1"/>
</dbReference>
<dbReference type="Proteomes" id="UP000244090">
    <property type="component" value="Unassembled WGS sequence"/>
</dbReference>
<dbReference type="GO" id="GO:0015074">
    <property type="term" value="P:DNA integration"/>
    <property type="evidence" value="ECO:0007669"/>
    <property type="project" value="InterPro"/>
</dbReference>
<evidence type="ECO:0000259" key="1">
    <source>
        <dbReference type="PROSITE" id="PS50994"/>
    </source>
</evidence>
<evidence type="ECO:0000313" key="3">
    <source>
        <dbReference type="Proteomes" id="UP000244090"/>
    </source>
</evidence>
<gene>
    <name evidence="2" type="ORF">C8N46_101711</name>
</gene>
<dbReference type="InterPro" id="IPR001584">
    <property type="entry name" value="Integrase_cat-core"/>
</dbReference>
<dbReference type="InterPro" id="IPR048020">
    <property type="entry name" value="Transpos_IS3"/>
</dbReference>
<dbReference type="SUPFAM" id="SSF53098">
    <property type="entry name" value="Ribonuclease H-like"/>
    <property type="match status" value="1"/>
</dbReference>
<dbReference type="EMBL" id="QBKT01000001">
    <property type="protein sequence ID" value="PTX64101.1"/>
    <property type="molecule type" value="Genomic_DNA"/>
</dbReference>
<keyword evidence="3" id="KW-1185">Reference proteome</keyword>
<dbReference type="InterPro" id="IPR012337">
    <property type="entry name" value="RNaseH-like_sf"/>
</dbReference>
<evidence type="ECO:0000313" key="2">
    <source>
        <dbReference type="EMBL" id="PTX64101.1"/>
    </source>
</evidence>
<sequence>MFKIHYRESISSTCELLGLSRQVYYRAIRSKEKRQSIANDVIDLVQSIRMDQPRIGTRKLYHILQDSLRSLGVGRDRLFAILKANHLLIKPKRSYHITTNSHHRFRKHKNLIENLDINRPEQVWVSDITYVGNRSNPIYLSLVTDAYSKMIVGYYLSNTLAVDSSIKALKQAVKNRKYPKETLIHHSDRGLQYCSNQYQRILQRHTIKCSMTESYDPYQNAVAERINGILKQEFLINTDKINIKMMKTIVQQSIEIYNNKRPHLSCHNFMKKP</sequence>
<reference evidence="2 3" key="1">
    <citation type="submission" date="2018-04" db="EMBL/GenBank/DDBJ databases">
        <title>Genomic Encyclopedia of Archaeal and Bacterial Type Strains, Phase II (KMG-II): from individual species to whole genera.</title>
        <authorList>
            <person name="Goeker M."/>
        </authorList>
    </citation>
    <scope>NUCLEOTIDE SEQUENCE [LARGE SCALE GENOMIC DNA]</scope>
    <source>
        <strain evidence="2 3">DSM 25731</strain>
    </source>
</reference>
<protein>
    <submittedName>
        <fullName evidence="2">Transposase InsO family protein</fullName>
    </submittedName>
</protein>
<dbReference type="AlphaFoldDB" id="A0A2T6C6Z6"/>